<gene>
    <name evidence="4" type="ORF">V1264_000098</name>
</gene>
<evidence type="ECO:0000313" key="5">
    <source>
        <dbReference type="Proteomes" id="UP001374579"/>
    </source>
</evidence>
<feature type="region of interest" description="Disordered" evidence="1">
    <location>
        <begin position="261"/>
        <end position="293"/>
    </location>
</feature>
<reference evidence="4 5" key="1">
    <citation type="submission" date="2024-02" db="EMBL/GenBank/DDBJ databases">
        <title>Chromosome-scale genome assembly of the rough periwinkle Littorina saxatilis.</title>
        <authorList>
            <person name="De Jode A."/>
            <person name="Faria R."/>
            <person name="Formenti G."/>
            <person name="Sims Y."/>
            <person name="Smith T.P."/>
            <person name="Tracey A."/>
            <person name="Wood J.M.D."/>
            <person name="Zagrodzka Z.B."/>
            <person name="Johannesson K."/>
            <person name="Butlin R.K."/>
            <person name="Leder E.H."/>
        </authorList>
    </citation>
    <scope>NUCLEOTIDE SEQUENCE [LARGE SCALE GENOMIC DNA]</scope>
    <source>
        <strain evidence="4">Snail1</strain>
        <tissue evidence="4">Muscle</tissue>
    </source>
</reference>
<organism evidence="4 5">
    <name type="scientific">Littorina saxatilis</name>
    <dbReference type="NCBI Taxonomy" id="31220"/>
    <lineage>
        <taxon>Eukaryota</taxon>
        <taxon>Metazoa</taxon>
        <taxon>Spiralia</taxon>
        <taxon>Lophotrochozoa</taxon>
        <taxon>Mollusca</taxon>
        <taxon>Gastropoda</taxon>
        <taxon>Caenogastropoda</taxon>
        <taxon>Littorinimorpha</taxon>
        <taxon>Littorinoidea</taxon>
        <taxon>Littorinidae</taxon>
        <taxon>Littorina</taxon>
    </lineage>
</organism>
<protein>
    <recommendedName>
        <fullName evidence="3">Apple domain-containing protein</fullName>
    </recommendedName>
</protein>
<feature type="region of interest" description="Disordered" evidence="1">
    <location>
        <begin position="324"/>
        <end position="490"/>
    </location>
</feature>
<name>A0AAN9BYK2_9CAEN</name>
<comment type="caution">
    <text evidence="4">The sequence shown here is derived from an EMBL/GenBank/DDBJ whole genome shotgun (WGS) entry which is preliminary data.</text>
</comment>
<feature type="compositionally biased region" description="Low complexity" evidence="1">
    <location>
        <begin position="623"/>
        <end position="637"/>
    </location>
</feature>
<dbReference type="InterPro" id="IPR003609">
    <property type="entry name" value="Pan_app"/>
</dbReference>
<evidence type="ECO:0000256" key="1">
    <source>
        <dbReference type="SAM" id="MobiDB-lite"/>
    </source>
</evidence>
<dbReference type="InterPro" id="IPR013320">
    <property type="entry name" value="ConA-like_dom_sf"/>
</dbReference>
<dbReference type="EMBL" id="JBAMIC010000001">
    <property type="protein sequence ID" value="KAK7113952.1"/>
    <property type="molecule type" value="Genomic_DNA"/>
</dbReference>
<feature type="chain" id="PRO_5043044410" description="Apple domain-containing protein" evidence="2">
    <location>
        <begin position="23"/>
        <end position="963"/>
    </location>
</feature>
<accession>A0AAN9BYK2</accession>
<feature type="signal peptide" evidence="2">
    <location>
        <begin position="1"/>
        <end position="22"/>
    </location>
</feature>
<dbReference type="Gene3D" id="2.60.120.200">
    <property type="match status" value="1"/>
</dbReference>
<evidence type="ECO:0000313" key="4">
    <source>
        <dbReference type="EMBL" id="KAK7113952.1"/>
    </source>
</evidence>
<dbReference type="Proteomes" id="UP001374579">
    <property type="component" value="Unassembled WGS sequence"/>
</dbReference>
<keyword evidence="2" id="KW-0732">Signal</keyword>
<dbReference type="SUPFAM" id="SSF49899">
    <property type="entry name" value="Concanavalin A-like lectins/glucanases"/>
    <property type="match status" value="2"/>
</dbReference>
<sequence>MARAQFLYLILMVSTLPKLSRCRINSQWPLTQRTILWEREKRNTANSAFVYGSICPLLKSDSKFGDGSFYYDGGEASVADFGFDVDRDDRKDRYTFTMWLKPDSQTSSGEIFEYKSTIETTNRVGSARGEMVNGKVKFTVARSSGDIGSMTSSVGLDDSKFNSVLLSVYDNLRLYVTVNNGPEVYVDLEDWRGDGQSPLQIGGIWRLGEFFKPSGQRYVGKINCITFFEDKIGTERENEYGADLCTNMWDQQPGSSCPLFDPSQSATTSAATTVETTPKATTTRMDETTAVTTPKATTTNMDETTAVTTPKATTTNMDETTAVTTPKATTTSMDETTAVTTPKATTTSKDETTAVTTPKATTTSMDETTAVTTPKATTTSMDETTAVTTPKATTTSMDETTAATTPKATTTSMDETTAVTTPKATTTSMDETTAVTTPKATTTSMDETTAVTTPKATTTSMDETTAATTPKATTTNKDETTAVSTPEATTTNKDVTTAVTTPVATTTSMGATTVVTTPEATTTNKDVTTAVTTPEGTTTSMDVTTAVTTSEATTTSIDVITAVTTPEGTTTSMDVITAVTTPATTTSMDVTTAVTMPAVTTAITTEPTTVPAESSSTPANMQTTESSSEAAAVSTATLPSSQPQPVNMWPLDDVTGGYDIMAGSPSLTSLMTRTCFRTDSSSPDVSLAKSFLLFDGSLDSTVKMEVESSAWDDDFTVVVFVKPQQPPEGLIWTYSSPQASLGISRIEVSLRYDGSLVMTVWDSGLHAPCGQIVAPELFNNISKFSKVIVGRNASAVKLQVDNNAWVGNDSCPMSTGNGVQGLMEVGGRGDGQSAGYRGHVVCMAVFSQYVSTVDDVQLLTQCGDYDPAPYLGVKACNPTAEMRTELFKLFARNKAPDVTRFPPMTSFQASSAVKCGSCCMRTQHCKSFTFSSDAVTSSCSLFDFVTLTGLGDSKGNYYEVTSD</sequence>
<proteinExistence type="predicted"/>
<feature type="domain" description="Apple" evidence="3">
    <location>
        <begin position="876"/>
        <end position="962"/>
    </location>
</feature>
<dbReference type="PROSITE" id="PS50948">
    <property type="entry name" value="PAN"/>
    <property type="match status" value="1"/>
</dbReference>
<evidence type="ECO:0000256" key="2">
    <source>
        <dbReference type="SAM" id="SignalP"/>
    </source>
</evidence>
<dbReference type="AlphaFoldDB" id="A0AAN9BYK2"/>
<feature type="compositionally biased region" description="Low complexity" evidence="1">
    <location>
        <begin position="263"/>
        <end position="293"/>
    </location>
</feature>
<evidence type="ECO:0000259" key="3">
    <source>
        <dbReference type="PROSITE" id="PS50948"/>
    </source>
</evidence>
<keyword evidence="5" id="KW-1185">Reference proteome</keyword>
<feature type="region of interest" description="Disordered" evidence="1">
    <location>
        <begin position="607"/>
        <end position="647"/>
    </location>
</feature>